<dbReference type="PANTHER" id="PTHR30537:SF81">
    <property type="entry name" value="TRANSCRIPTIONAL REGULATOR-RELATED"/>
    <property type="match status" value="1"/>
</dbReference>
<protein>
    <submittedName>
        <fullName evidence="6">LysR family transcriptional regulator</fullName>
    </submittedName>
</protein>
<feature type="domain" description="HTH lysR-type" evidence="5">
    <location>
        <begin position="3"/>
        <end position="60"/>
    </location>
</feature>
<dbReference type="InterPro" id="IPR058163">
    <property type="entry name" value="LysR-type_TF_proteobact-type"/>
</dbReference>
<dbReference type="Gene3D" id="3.40.190.290">
    <property type="match status" value="1"/>
</dbReference>
<dbReference type="EMBL" id="VUKA01000011">
    <property type="protein sequence ID" value="KAA2212068.1"/>
    <property type="molecule type" value="Genomic_DNA"/>
</dbReference>
<dbReference type="CDD" id="cd08422">
    <property type="entry name" value="PBP2_CrgA_like"/>
    <property type="match status" value="1"/>
</dbReference>
<keyword evidence="3" id="KW-0238">DNA-binding</keyword>
<dbReference type="AlphaFoldDB" id="A0A5B2TDY8"/>
<dbReference type="InterPro" id="IPR005119">
    <property type="entry name" value="LysR_subst-bd"/>
</dbReference>
<keyword evidence="7" id="KW-1185">Reference proteome</keyword>
<dbReference type="PANTHER" id="PTHR30537">
    <property type="entry name" value="HTH-TYPE TRANSCRIPTIONAL REGULATOR"/>
    <property type="match status" value="1"/>
</dbReference>
<proteinExistence type="inferred from homology"/>
<keyword evidence="2" id="KW-0805">Transcription regulation</keyword>
<dbReference type="FunFam" id="1.10.10.10:FF:000001">
    <property type="entry name" value="LysR family transcriptional regulator"/>
    <property type="match status" value="1"/>
</dbReference>
<dbReference type="GO" id="GO:0043565">
    <property type="term" value="F:sequence-specific DNA binding"/>
    <property type="evidence" value="ECO:0007669"/>
    <property type="project" value="TreeGrafter"/>
</dbReference>
<keyword evidence="4" id="KW-0804">Transcription</keyword>
<dbReference type="GO" id="GO:0003700">
    <property type="term" value="F:DNA-binding transcription factor activity"/>
    <property type="evidence" value="ECO:0007669"/>
    <property type="project" value="InterPro"/>
</dbReference>
<evidence type="ECO:0000313" key="7">
    <source>
        <dbReference type="Proteomes" id="UP000322110"/>
    </source>
</evidence>
<reference evidence="6 7" key="1">
    <citation type="journal article" date="2015" name="Int. J. Syst. Evol. Microbiol.">
        <title>Roseomonas oryzae sp. nov., isolated from paddy rhizosphere soil.</title>
        <authorList>
            <person name="Ramaprasad E.V."/>
            <person name="Sasikala Ch."/>
            <person name="Ramana Ch.V."/>
        </authorList>
    </citation>
    <scope>NUCLEOTIDE SEQUENCE [LARGE SCALE GENOMIC DNA]</scope>
    <source>
        <strain evidence="6 7">KCTC 42542</strain>
    </source>
</reference>
<evidence type="ECO:0000256" key="3">
    <source>
        <dbReference type="ARBA" id="ARBA00023125"/>
    </source>
</evidence>
<dbReference type="Pfam" id="PF00126">
    <property type="entry name" value="HTH_1"/>
    <property type="match status" value="1"/>
</dbReference>
<comment type="caution">
    <text evidence="6">The sequence shown here is derived from an EMBL/GenBank/DDBJ whole genome shotgun (WGS) entry which is preliminary data.</text>
</comment>
<dbReference type="Proteomes" id="UP000322110">
    <property type="component" value="Unassembled WGS sequence"/>
</dbReference>
<evidence type="ECO:0000313" key="6">
    <source>
        <dbReference type="EMBL" id="KAA2212068.1"/>
    </source>
</evidence>
<evidence type="ECO:0000256" key="4">
    <source>
        <dbReference type="ARBA" id="ARBA00023163"/>
    </source>
</evidence>
<dbReference type="Pfam" id="PF03466">
    <property type="entry name" value="LysR_substrate"/>
    <property type="match status" value="1"/>
</dbReference>
<evidence type="ECO:0000256" key="1">
    <source>
        <dbReference type="ARBA" id="ARBA00009437"/>
    </source>
</evidence>
<organism evidence="6 7">
    <name type="scientific">Teichococcus oryzae</name>
    <dbReference type="NCBI Taxonomy" id="1608942"/>
    <lineage>
        <taxon>Bacteria</taxon>
        <taxon>Pseudomonadati</taxon>
        <taxon>Pseudomonadota</taxon>
        <taxon>Alphaproteobacteria</taxon>
        <taxon>Acetobacterales</taxon>
        <taxon>Roseomonadaceae</taxon>
        <taxon>Roseomonas</taxon>
    </lineage>
</organism>
<name>A0A5B2TDY8_9PROT</name>
<evidence type="ECO:0000259" key="5">
    <source>
        <dbReference type="PROSITE" id="PS50931"/>
    </source>
</evidence>
<dbReference type="InterPro" id="IPR036388">
    <property type="entry name" value="WH-like_DNA-bd_sf"/>
</dbReference>
<dbReference type="Gene3D" id="1.10.10.10">
    <property type="entry name" value="Winged helix-like DNA-binding domain superfamily/Winged helix DNA-binding domain"/>
    <property type="match status" value="1"/>
</dbReference>
<dbReference type="InterPro" id="IPR000847">
    <property type="entry name" value="LysR_HTH_N"/>
</dbReference>
<dbReference type="RefSeq" id="WP_149813340.1">
    <property type="nucleotide sequence ID" value="NZ_VUKA01000011.1"/>
</dbReference>
<gene>
    <name evidence="6" type="ORF">F0Q34_16460</name>
</gene>
<dbReference type="SUPFAM" id="SSF53850">
    <property type="entry name" value="Periplasmic binding protein-like II"/>
    <property type="match status" value="1"/>
</dbReference>
<dbReference type="InterPro" id="IPR036390">
    <property type="entry name" value="WH_DNA-bd_sf"/>
</dbReference>
<dbReference type="SUPFAM" id="SSF46785">
    <property type="entry name" value="Winged helix' DNA-binding domain"/>
    <property type="match status" value="1"/>
</dbReference>
<sequence length="316" mass="34386">MRPDPEALATFVQVVDSGSITGAAARLGLAKSAVSKRVAQLEAQLATRLLHRAARHVSPTESGTLLYERARALLAQLDSVADEVLARSGALQGVVRLAAPLSFGIRYLGPVIADFMQRYERMEVTLDFDDRHVDLMSGSYDLALRSGRLGDSELRARRLGTSRRALCCSPAYAARHGLPDRLEALPGHSCLGYTNTTSGHLWRFGRTGTREERSLSLRGRLAANSGEALLDAARAGLGLVVLPTFLLSHAVRDGTLRPISIPGWEPVPDSIQLVYPPTPSLPLKTRALIEHLAERISEPFAWDEPFAPFQERPGTL</sequence>
<comment type="similarity">
    <text evidence="1">Belongs to the LysR transcriptional regulatory family.</text>
</comment>
<dbReference type="PROSITE" id="PS50931">
    <property type="entry name" value="HTH_LYSR"/>
    <property type="match status" value="1"/>
</dbReference>
<dbReference type="OrthoDB" id="9812435at2"/>
<accession>A0A5B2TDY8</accession>
<evidence type="ECO:0000256" key="2">
    <source>
        <dbReference type="ARBA" id="ARBA00023015"/>
    </source>
</evidence>
<dbReference type="GO" id="GO:0006351">
    <property type="term" value="P:DNA-templated transcription"/>
    <property type="evidence" value="ECO:0007669"/>
    <property type="project" value="TreeGrafter"/>
</dbReference>